<evidence type="ECO:0000313" key="10">
    <source>
        <dbReference type="Proteomes" id="UP000507470"/>
    </source>
</evidence>
<evidence type="ECO:0000256" key="5">
    <source>
        <dbReference type="PROSITE-ProRule" id="PRU00339"/>
    </source>
</evidence>
<dbReference type="OrthoDB" id="264917at2759"/>
<evidence type="ECO:0000256" key="4">
    <source>
        <dbReference type="PROSITE-ProRule" id="PRU00175"/>
    </source>
</evidence>
<dbReference type="Proteomes" id="UP000507470">
    <property type="component" value="Unassembled WGS sequence"/>
</dbReference>
<dbReference type="Gene3D" id="2.30.130.40">
    <property type="entry name" value="LON domain-like"/>
    <property type="match status" value="1"/>
</dbReference>
<feature type="domain" description="Lon N-terminal" evidence="8">
    <location>
        <begin position="552"/>
        <end position="756"/>
    </location>
</feature>
<dbReference type="PROSITE" id="PS00518">
    <property type="entry name" value="ZF_RING_1"/>
    <property type="match status" value="2"/>
</dbReference>
<feature type="compositionally biased region" description="Polar residues" evidence="6">
    <location>
        <begin position="413"/>
        <end position="423"/>
    </location>
</feature>
<dbReference type="GO" id="GO:0005737">
    <property type="term" value="C:cytoplasm"/>
    <property type="evidence" value="ECO:0007669"/>
    <property type="project" value="UniProtKB-ARBA"/>
</dbReference>
<dbReference type="GO" id="GO:0061630">
    <property type="term" value="F:ubiquitin protein ligase activity"/>
    <property type="evidence" value="ECO:0007669"/>
    <property type="project" value="TreeGrafter"/>
</dbReference>
<evidence type="ECO:0000313" key="9">
    <source>
        <dbReference type="EMBL" id="CAC5398577.1"/>
    </source>
</evidence>
<dbReference type="PROSITE" id="PS50089">
    <property type="entry name" value="ZF_RING_2"/>
    <property type="match status" value="2"/>
</dbReference>
<name>A0A6J8CTB7_MYTCO</name>
<evidence type="ECO:0000259" key="7">
    <source>
        <dbReference type="PROSITE" id="PS50089"/>
    </source>
</evidence>
<keyword evidence="1" id="KW-0479">Metal-binding</keyword>
<dbReference type="PANTHER" id="PTHR23327:SF42">
    <property type="entry name" value="LON PEPTIDASE N-TERMINAL DOMAIN AND RING FINGER PROTEIN C14F5.10C"/>
    <property type="match status" value="1"/>
</dbReference>
<dbReference type="InterPro" id="IPR017907">
    <property type="entry name" value="Znf_RING_CS"/>
</dbReference>
<dbReference type="InterPro" id="IPR019734">
    <property type="entry name" value="TPR_rpt"/>
</dbReference>
<dbReference type="Pfam" id="PF02190">
    <property type="entry name" value="LON_substr_bdg"/>
    <property type="match status" value="1"/>
</dbReference>
<dbReference type="Gene3D" id="3.30.40.10">
    <property type="entry name" value="Zinc/RING finger domain, C3HC4 (zinc finger)"/>
    <property type="match status" value="2"/>
</dbReference>
<dbReference type="CDD" id="cd16514">
    <property type="entry name" value="RING-HC_LONFs_rpt2"/>
    <property type="match status" value="1"/>
</dbReference>
<dbReference type="SMART" id="SM00184">
    <property type="entry name" value="RING"/>
    <property type="match status" value="2"/>
</dbReference>
<keyword evidence="5" id="KW-0802">TPR repeat</keyword>
<dbReference type="Gene3D" id="1.25.40.10">
    <property type="entry name" value="Tetratricopeptide repeat domain"/>
    <property type="match status" value="2"/>
</dbReference>
<dbReference type="InterPro" id="IPR013083">
    <property type="entry name" value="Znf_RING/FYVE/PHD"/>
</dbReference>
<dbReference type="SMART" id="SM00028">
    <property type="entry name" value="TPR"/>
    <property type="match status" value="4"/>
</dbReference>
<feature type="compositionally biased region" description="Polar residues" evidence="6">
    <location>
        <begin position="383"/>
        <end position="397"/>
    </location>
</feature>
<evidence type="ECO:0000259" key="8">
    <source>
        <dbReference type="PROSITE" id="PS51787"/>
    </source>
</evidence>
<dbReference type="CDD" id="cd16513">
    <property type="entry name" value="RING-HC_LONFs_rpt1"/>
    <property type="match status" value="1"/>
</dbReference>
<evidence type="ECO:0000256" key="1">
    <source>
        <dbReference type="ARBA" id="ARBA00022723"/>
    </source>
</evidence>
<dbReference type="InterPro" id="IPR011990">
    <property type="entry name" value="TPR-like_helical_dom_sf"/>
</dbReference>
<organism evidence="9 10">
    <name type="scientific">Mytilus coruscus</name>
    <name type="common">Sea mussel</name>
    <dbReference type="NCBI Taxonomy" id="42192"/>
    <lineage>
        <taxon>Eukaryota</taxon>
        <taxon>Metazoa</taxon>
        <taxon>Spiralia</taxon>
        <taxon>Lophotrochozoa</taxon>
        <taxon>Mollusca</taxon>
        <taxon>Bivalvia</taxon>
        <taxon>Autobranchia</taxon>
        <taxon>Pteriomorphia</taxon>
        <taxon>Mytilida</taxon>
        <taxon>Mytiloidea</taxon>
        <taxon>Mytilidae</taxon>
        <taxon>Mytilinae</taxon>
        <taxon>Mytilus</taxon>
    </lineage>
</organism>
<evidence type="ECO:0000256" key="3">
    <source>
        <dbReference type="ARBA" id="ARBA00022833"/>
    </source>
</evidence>
<keyword evidence="10" id="KW-1185">Reference proteome</keyword>
<dbReference type="GO" id="GO:0008270">
    <property type="term" value="F:zinc ion binding"/>
    <property type="evidence" value="ECO:0007669"/>
    <property type="project" value="UniProtKB-KW"/>
</dbReference>
<dbReference type="EMBL" id="CACVKT020005939">
    <property type="protein sequence ID" value="CAC5398577.1"/>
    <property type="molecule type" value="Genomic_DNA"/>
</dbReference>
<protein>
    <submittedName>
        <fullName evidence="9">LON peptidase N-terminal domain and RING finger protein 3</fullName>
    </submittedName>
</protein>
<dbReference type="SUPFAM" id="SSF57850">
    <property type="entry name" value="RING/U-box"/>
    <property type="match status" value="2"/>
</dbReference>
<keyword evidence="3" id="KW-0862">Zinc</keyword>
<dbReference type="PROSITE" id="PS50005">
    <property type="entry name" value="TPR"/>
    <property type="match status" value="2"/>
</dbReference>
<dbReference type="SMART" id="SM00464">
    <property type="entry name" value="LON"/>
    <property type="match status" value="1"/>
</dbReference>
<feature type="domain" description="RING-type" evidence="7">
    <location>
        <begin position="462"/>
        <end position="500"/>
    </location>
</feature>
<feature type="repeat" description="TPR" evidence="5">
    <location>
        <begin position="166"/>
        <end position="199"/>
    </location>
</feature>
<dbReference type="AlphaFoldDB" id="A0A6J8CTB7"/>
<gene>
    <name evidence="9" type="ORF">MCOR_32944</name>
</gene>
<dbReference type="Pfam" id="PF13445">
    <property type="entry name" value="zf-RING_UBOX"/>
    <property type="match status" value="1"/>
</dbReference>
<dbReference type="InterPro" id="IPR046336">
    <property type="entry name" value="Lon_prtase_N_sf"/>
</dbReference>
<dbReference type="SUPFAM" id="SSF48452">
    <property type="entry name" value="TPR-like"/>
    <property type="match status" value="2"/>
</dbReference>
<dbReference type="Pfam" id="PF13432">
    <property type="entry name" value="TPR_16"/>
    <property type="match status" value="1"/>
</dbReference>
<dbReference type="PANTHER" id="PTHR23327">
    <property type="entry name" value="RING FINGER PROTEIN 127"/>
    <property type="match status" value="1"/>
</dbReference>
<dbReference type="InterPro" id="IPR027370">
    <property type="entry name" value="Znf-RING_euk"/>
</dbReference>
<dbReference type="Pfam" id="PF13923">
    <property type="entry name" value="zf-C3HC4_2"/>
    <property type="match status" value="1"/>
</dbReference>
<dbReference type="PROSITE" id="PS51787">
    <property type="entry name" value="LON_N"/>
    <property type="match status" value="1"/>
</dbReference>
<evidence type="ECO:0000256" key="2">
    <source>
        <dbReference type="ARBA" id="ARBA00022771"/>
    </source>
</evidence>
<dbReference type="InterPro" id="IPR015947">
    <property type="entry name" value="PUA-like_sf"/>
</dbReference>
<evidence type="ECO:0000256" key="6">
    <source>
        <dbReference type="SAM" id="MobiDB-lite"/>
    </source>
</evidence>
<feature type="repeat" description="TPR" evidence="5">
    <location>
        <begin position="234"/>
        <end position="267"/>
    </location>
</feature>
<accession>A0A6J8CTB7</accession>
<feature type="domain" description="RING-type" evidence="7">
    <location>
        <begin position="99"/>
        <end position="134"/>
    </location>
</feature>
<dbReference type="InterPro" id="IPR001841">
    <property type="entry name" value="Znf_RING"/>
</dbReference>
<sequence>MVDLARQAFNTNNFHLAVEIFERTITENGPSVDLYLGLADSFAKTGQFNKAFETYSSASRLGSISPEKLKHLVTSLVNCVKGEKTSEQMFKQSQCLFTCLICRGLLKEPVTIPCGHTYCRSCLEKGQSKSCKNCGVVHYYLNVSRLKTNFLISRVVQQWFPSECRAADLKSKGNNFMERHKFERAIVSYSEALELAPTDHLSLSNRSHAYALLENYKAALEDAEKVIEIRPDWPKAYFRKGRALFGLDQYEDAVVALLQCLALDPSIASAKDYLSKALHKIITPLPPDDPKAAALHQQMHPSVLQQLIMSNFQTTRLHPCVTMEHVMQLKNIINDTLEAATNFEESSNMDQKPNQGRVEEIYYRNSQHEAMEQGNERIKCASAPNSRSTSPTMSTKATRFRDDLSLSLKRSRNPSGSCPTSPSREPPAKMFDMAGCSERDSMKDENERKIPGDLLNRDDFDCSLCYRLLYDPVTTPCGHVFCRRCLDRCLDHQSSCPLCKSSLAEYLAERRQSVTESVQGILRTYFSDDYEERKKIHEEELVEFTRMSVEGTAEIPVFVCTQAFPGIACPLHIFEPRYRLMIRQCMESGMRQFGMVVSLTDDDDNFSDFGTMLEIRDVQFFPDGRSIVDTIGGRRFKVSSRGKRDGYNTAKVEFIFDKMPPQEKFEEIKEVQNDVYNFAKIWFDALPGLQREQIHKHCGQFPALDEDFTQYPNGPRWLWWLVSVLPLNPQIQLSLLAMVQLKERLEGVKKVIQYMSSRRRSQ</sequence>
<dbReference type="InterPro" id="IPR003111">
    <property type="entry name" value="Lon_prtase_N"/>
</dbReference>
<reference evidence="9 10" key="1">
    <citation type="submission" date="2020-06" db="EMBL/GenBank/DDBJ databases">
        <authorList>
            <person name="Li R."/>
            <person name="Bekaert M."/>
        </authorList>
    </citation>
    <scope>NUCLEOTIDE SEQUENCE [LARGE SCALE GENOMIC DNA]</scope>
    <source>
        <strain evidence="10">wild</strain>
    </source>
</reference>
<dbReference type="Pfam" id="PF13181">
    <property type="entry name" value="TPR_8"/>
    <property type="match status" value="2"/>
</dbReference>
<feature type="region of interest" description="Disordered" evidence="6">
    <location>
        <begin position="372"/>
        <end position="430"/>
    </location>
</feature>
<proteinExistence type="predicted"/>
<keyword evidence="2 4" id="KW-0863">Zinc-finger</keyword>
<dbReference type="SUPFAM" id="SSF88697">
    <property type="entry name" value="PUA domain-like"/>
    <property type="match status" value="1"/>
</dbReference>